<evidence type="ECO:0000256" key="2">
    <source>
        <dbReference type="ARBA" id="ARBA00011903"/>
    </source>
</evidence>
<evidence type="ECO:0000256" key="8">
    <source>
        <dbReference type="ARBA" id="ARBA00051245"/>
    </source>
</evidence>
<keyword evidence="12" id="KW-1185">Reference proteome</keyword>
<dbReference type="EC" id="2.7.10.2" evidence="2"/>
<accession>A0A238D0N0</accession>
<evidence type="ECO:0000256" key="5">
    <source>
        <dbReference type="ARBA" id="ARBA00022777"/>
    </source>
</evidence>
<evidence type="ECO:0000313" key="11">
    <source>
        <dbReference type="EMBL" id="SBP86785.1"/>
    </source>
</evidence>
<feature type="compositionally biased region" description="Low complexity" evidence="9">
    <location>
        <begin position="35"/>
        <end position="60"/>
    </location>
</feature>
<sequence length="301" mass="32123">MSIIEQASKRLEELRKAGVDMPWVEGAEAASRGQAQPAALATASQAAPTTPTAPSRLAPPKRNADIDLQALEEAGYLVPNATRTRLMDEFRSIKRPLLANAQGGKSAGPVERGNLILITSSLPGEGKTFTSINLAMSMAMELNHSVLLVDTDATRVAAGERLGLKRGPGLLDLLLDPALDLADVELATNVDKLTVLTAGTQNDRATEIFSSQAMQDFLNHLAAHQQDRIVIFDAPPLLPSVEARVLAPQMGQVVLVVHAGKTHQGSVLQALSMLEECPVVMTLLNQSRTPSTASPYGYYAY</sequence>
<evidence type="ECO:0000313" key="12">
    <source>
        <dbReference type="Proteomes" id="UP000214566"/>
    </source>
</evidence>
<dbReference type="SUPFAM" id="SSF52540">
    <property type="entry name" value="P-loop containing nucleoside triphosphate hydrolases"/>
    <property type="match status" value="1"/>
</dbReference>
<organism evidence="11 12">
    <name type="scientific">Thiomonas delicata</name>
    <name type="common">Thiomonas cuprina</name>
    <dbReference type="NCBI Taxonomy" id="364030"/>
    <lineage>
        <taxon>Bacteria</taxon>
        <taxon>Pseudomonadati</taxon>
        <taxon>Pseudomonadota</taxon>
        <taxon>Betaproteobacteria</taxon>
        <taxon>Burkholderiales</taxon>
        <taxon>Thiomonas</taxon>
    </lineage>
</organism>
<feature type="region of interest" description="Disordered" evidence="9">
    <location>
        <begin position="28"/>
        <end position="61"/>
    </location>
</feature>
<dbReference type="GO" id="GO:0004713">
    <property type="term" value="F:protein tyrosine kinase activity"/>
    <property type="evidence" value="ECO:0007669"/>
    <property type="project" value="TreeGrafter"/>
</dbReference>
<evidence type="ECO:0000256" key="1">
    <source>
        <dbReference type="ARBA" id="ARBA00007316"/>
    </source>
</evidence>
<dbReference type="InterPro" id="IPR005702">
    <property type="entry name" value="Wzc-like_C"/>
</dbReference>
<dbReference type="InterPro" id="IPR027417">
    <property type="entry name" value="P-loop_NTPase"/>
</dbReference>
<dbReference type="GO" id="GO:0005886">
    <property type="term" value="C:plasma membrane"/>
    <property type="evidence" value="ECO:0007669"/>
    <property type="project" value="TreeGrafter"/>
</dbReference>
<gene>
    <name evidence="11" type="ORF">THIARS_50033</name>
</gene>
<dbReference type="EMBL" id="FLMQ01000045">
    <property type="protein sequence ID" value="SBP86785.1"/>
    <property type="molecule type" value="Genomic_DNA"/>
</dbReference>
<evidence type="ECO:0000256" key="9">
    <source>
        <dbReference type="SAM" id="MobiDB-lite"/>
    </source>
</evidence>
<keyword evidence="3" id="KW-0808">Transferase</keyword>
<comment type="catalytic activity">
    <reaction evidence="8">
        <text>L-tyrosyl-[protein] + ATP = O-phospho-L-tyrosyl-[protein] + ADP + H(+)</text>
        <dbReference type="Rhea" id="RHEA:10596"/>
        <dbReference type="Rhea" id="RHEA-COMP:10136"/>
        <dbReference type="Rhea" id="RHEA-COMP:20101"/>
        <dbReference type="ChEBI" id="CHEBI:15378"/>
        <dbReference type="ChEBI" id="CHEBI:30616"/>
        <dbReference type="ChEBI" id="CHEBI:46858"/>
        <dbReference type="ChEBI" id="CHEBI:61978"/>
        <dbReference type="ChEBI" id="CHEBI:456216"/>
        <dbReference type="EC" id="2.7.10.2"/>
    </reaction>
</comment>
<keyword evidence="5" id="KW-0418">Kinase</keyword>
<dbReference type="Gene3D" id="3.40.50.300">
    <property type="entry name" value="P-loop containing nucleotide triphosphate hydrolases"/>
    <property type="match status" value="1"/>
</dbReference>
<dbReference type="NCBIfam" id="TIGR03018">
    <property type="entry name" value="pepcterm_TyrKin"/>
    <property type="match status" value="1"/>
</dbReference>
<dbReference type="AlphaFoldDB" id="A0A238D0N0"/>
<dbReference type="Pfam" id="PF13614">
    <property type="entry name" value="AAA_31"/>
    <property type="match status" value="1"/>
</dbReference>
<keyword evidence="6" id="KW-0067">ATP-binding</keyword>
<dbReference type="Proteomes" id="UP000214566">
    <property type="component" value="Unassembled WGS sequence"/>
</dbReference>
<dbReference type="InterPro" id="IPR025669">
    <property type="entry name" value="AAA_dom"/>
</dbReference>
<dbReference type="PANTHER" id="PTHR32309:SF13">
    <property type="entry name" value="FERRIC ENTEROBACTIN TRANSPORT PROTEIN FEPE"/>
    <property type="match status" value="1"/>
</dbReference>
<dbReference type="CDD" id="cd05387">
    <property type="entry name" value="BY-kinase"/>
    <property type="match status" value="1"/>
</dbReference>
<proteinExistence type="inferred from homology"/>
<comment type="similarity">
    <text evidence="1">Belongs to the CpsD/CapB family.</text>
</comment>
<dbReference type="PANTHER" id="PTHR32309">
    <property type="entry name" value="TYROSINE-PROTEIN KINASE"/>
    <property type="match status" value="1"/>
</dbReference>
<keyword evidence="4" id="KW-0547">Nucleotide-binding</keyword>
<reference evidence="11 12" key="1">
    <citation type="submission" date="2016-06" db="EMBL/GenBank/DDBJ databases">
        <authorList>
            <person name="Kjaerup R.B."/>
            <person name="Dalgaard T.S."/>
            <person name="Juul-Madsen H.R."/>
        </authorList>
    </citation>
    <scope>NUCLEOTIDE SEQUENCE [LARGE SCALE GENOMIC DNA]</scope>
    <source>
        <strain evidence="11 12">DSM 16361</strain>
    </source>
</reference>
<evidence type="ECO:0000256" key="6">
    <source>
        <dbReference type="ARBA" id="ARBA00022840"/>
    </source>
</evidence>
<dbReference type="RefSeq" id="WP_094159240.1">
    <property type="nucleotide sequence ID" value="NZ_LT592170.1"/>
</dbReference>
<dbReference type="InterPro" id="IPR050445">
    <property type="entry name" value="Bact_polysacc_biosynth/exp"/>
</dbReference>
<evidence type="ECO:0000256" key="3">
    <source>
        <dbReference type="ARBA" id="ARBA00022679"/>
    </source>
</evidence>
<name>A0A238D0N0_THIDL</name>
<dbReference type="OrthoDB" id="9808257at2"/>
<keyword evidence="7" id="KW-0829">Tyrosine-protein kinase</keyword>
<evidence type="ECO:0000256" key="4">
    <source>
        <dbReference type="ARBA" id="ARBA00022741"/>
    </source>
</evidence>
<protein>
    <recommendedName>
        <fullName evidence="2">non-specific protein-tyrosine kinase</fullName>
        <ecNumber evidence="2">2.7.10.2</ecNumber>
    </recommendedName>
</protein>
<feature type="domain" description="AAA" evidence="10">
    <location>
        <begin position="116"/>
        <end position="247"/>
    </location>
</feature>
<evidence type="ECO:0000256" key="7">
    <source>
        <dbReference type="ARBA" id="ARBA00023137"/>
    </source>
</evidence>
<evidence type="ECO:0000259" key="10">
    <source>
        <dbReference type="Pfam" id="PF13614"/>
    </source>
</evidence>